<dbReference type="EMBL" id="JADBEM010000001">
    <property type="protein sequence ID" value="MBE1611466.1"/>
    <property type="molecule type" value="Genomic_DNA"/>
</dbReference>
<dbReference type="SUPFAM" id="SSF51735">
    <property type="entry name" value="NAD(P)-binding Rossmann-fold domains"/>
    <property type="match status" value="1"/>
</dbReference>
<keyword evidence="3" id="KW-0560">Oxidoreductase</keyword>
<evidence type="ECO:0000256" key="2">
    <source>
        <dbReference type="ARBA" id="ARBA00022857"/>
    </source>
</evidence>
<name>A0A927N2J9_9ACTN</name>
<reference evidence="6" key="1">
    <citation type="submission" date="2020-10" db="EMBL/GenBank/DDBJ databases">
        <title>Sequencing the genomes of 1000 actinobacteria strains.</title>
        <authorList>
            <person name="Klenk H.-P."/>
        </authorList>
    </citation>
    <scope>NUCLEOTIDE SEQUENCE</scope>
    <source>
        <strain evidence="6">DSM 45354</strain>
    </source>
</reference>
<dbReference type="InterPro" id="IPR020904">
    <property type="entry name" value="Sc_DH/Rdtase_CS"/>
</dbReference>
<dbReference type="PROSITE" id="PS00061">
    <property type="entry name" value="ADH_SHORT"/>
    <property type="match status" value="1"/>
</dbReference>
<dbReference type="InterPro" id="IPR002347">
    <property type="entry name" value="SDR_fam"/>
</dbReference>
<sequence>MDHSLEGKAVLVTGASSGIGEATALALSKAGARVAVGARRTERLAGIASRASGEVLTLELDVTDEQSCRAAVAATVERFGGLDVLVNNAGLMLSGPILGADTTEWTRMVRTNLLGSMYTAHAALPHLLERRGTLVQTSSTSGRTASAGGGVYSATKFGINAFSEALRKEVTAQGVRVVVIEPGFVATELASHITDPSMRAVAQDMMSSIRTLEPEDVANAVLYAVSQPDHVAVNEILLRPTDQTV</sequence>
<comment type="similarity">
    <text evidence="1 4">Belongs to the short-chain dehydrogenases/reductases (SDR) family.</text>
</comment>
<dbReference type="Gene3D" id="3.40.50.720">
    <property type="entry name" value="NAD(P)-binding Rossmann-like Domain"/>
    <property type="match status" value="1"/>
</dbReference>
<comment type="caution">
    <text evidence="6">The sequence shown here is derived from an EMBL/GenBank/DDBJ whole genome shotgun (WGS) entry which is preliminary data.</text>
</comment>
<dbReference type="AlphaFoldDB" id="A0A927N2J9"/>
<dbReference type="PRINTS" id="PR00080">
    <property type="entry name" value="SDRFAMILY"/>
</dbReference>
<protein>
    <submittedName>
        <fullName evidence="6">NADP-dependent 3-hydroxy acid dehydrogenase YdfG</fullName>
    </submittedName>
</protein>
<proteinExistence type="inferred from homology"/>
<dbReference type="PANTHER" id="PTHR43391">
    <property type="entry name" value="RETINOL DEHYDROGENASE-RELATED"/>
    <property type="match status" value="1"/>
</dbReference>
<organism evidence="6 7">
    <name type="scientific">Actinopolymorpha pittospori</name>
    <dbReference type="NCBI Taxonomy" id="648752"/>
    <lineage>
        <taxon>Bacteria</taxon>
        <taxon>Bacillati</taxon>
        <taxon>Actinomycetota</taxon>
        <taxon>Actinomycetes</taxon>
        <taxon>Propionibacteriales</taxon>
        <taxon>Actinopolymorphaceae</taxon>
        <taxon>Actinopolymorpha</taxon>
    </lineage>
</organism>
<evidence type="ECO:0000313" key="7">
    <source>
        <dbReference type="Proteomes" id="UP000638648"/>
    </source>
</evidence>
<evidence type="ECO:0000256" key="1">
    <source>
        <dbReference type="ARBA" id="ARBA00006484"/>
    </source>
</evidence>
<dbReference type="PRINTS" id="PR00081">
    <property type="entry name" value="GDHRDH"/>
</dbReference>
<dbReference type="Pfam" id="PF00106">
    <property type="entry name" value="adh_short"/>
    <property type="match status" value="1"/>
</dbReference>
<dbReference type="InterPro" id="IPR057326">
    <property type="entry name" value="KR_dom"/>
</dbReference>
<feature type="domain" description="Ketoreductase" evidence="5">
    <location>
        <begin position="8"/>
        <end position="188"/>
    </location>
</feature>
<accession>A0A927N2J9</accession>
<dbReference type="GO" id="GO:0016616">
    <property type="term" value="F:oxidoreductase activity, acting on the CH-OH group of donors, NAD or NADP as acceptor"/>
    <property type="evidence" value="ECO:0007669"/>
    <property type="project" value="UniProtKB-ARBA"/>
</dbReference>
<dbReference type="SMART" id="SM00822">
    <property type="entry name" value="PKS_KR"/>
    <property type="match status" value="1"/>
</dbReference>
<keyword evidence="7" id="KW-1185">Reference proteome</keyword>
<dbReference type="InterPro" id="IPR036291">
    <property type="entry name" value="NAD(P)-bd_dom_sf"/>
</dbReference>
<dbReference type="Proteomes" id="UP000638648">
    <property type="component" value="Unassembled WGS sequence"/>
</dbReference>
<dbReference type="FunFam" id="3.40.50.720:FF:000047">
    <property type="entry name" value="NADP-dependent L-serine/L-allo-threonine dehydrogenase"/>
    <property type="match status" value="1"/>
</dbReference>
<keyword evidence="2" id="KW-0521">NADP</keyword>
<dbReference type="RefSeq" id="WP_192754675.1">
    <property type="nucleotide sequence ID" value="NZ_BAABJL010000178.1"/>
</dbReference>
<evidence type="ECO:0000256" key="4">
    <source>
        <dbReference type="RuleBase" id="RU000363"/>
    </source>
</evidence>
<evidence type="ECO:0000259" key="5">
    <source>
        <dbReference type="SMART" id="SM00822"/>
    </source>
</evidence>
<dbReference type="PANTHER" id="PTHR43391:SF14">
    <property type="entry name" value="DEHYDROGENASE_REDUCTASE SDR FAMILY PROTEIN 7-LIKE"/>
    <property type="match status" value="1"/>
</dbReference>
<evidence type="ECO:0000256" key="3">
    <source>
        <dbReference type="ARBA" id="ARBA00023002"/>
    </source>
</evidence>
<gene>
    <name evidence="6" type="ORF">HEB94_008314</name>
</gene>
<evidence type="ECO:0000313" key="6">
    <source>
        <dbReference type="EMBL" id="MBE1611466.1"/>
    </source>
</evidence>